<evidence type="ECO:0000313" key="3">
    <source>
        <dbReference type="EMBL" id="CUU89371.1"/>
    </source>
</evidence>
<dbReference type="EMBL" id="FAVB01000006">
    <property type="protein sequence ID" value="CUU89371.1"/>
    <property type="molecule type" value="Genomic_DNA"/>
</dbReference>
<dbReference type="InterPro" id="IPR011089">
    <property type="entry name" value="GmrSD_C"/>
</dbReference>
<feature type="domain" description="GmrSD restriction endonucleases C-terminal" evidence="2">
    <location>
        <begin position="424"/>
        <end position="555"/>
    </location>
</feature>
<name>A0A0S4SSN0_CAMHY</name>
<feature type="domain" description="GmrSD restriction endonucleases N-terminal" evidence="1">
    <location>
        <begin position="9"/>
        <end position="214"/>
    </location>
</feature>
<proteinExistence type="predicted"/>
<accession>A0A0S4SSN0</accession>
<protein>
    <submittedName>
        <fullName evidence="3">Uncharacterized conserved protein</fullName>
    </submittedName>
</protein>
<evidence type="ECO:0000259" key="2">
    <source>
        <dbReference type="Pfam" id="PF07510"/>
    </source>
</evidence>
<dbReference type="PANTHER" id="PTHR35149">
    <property type="entry name" value="SLL5132 PROTEIN"/>
    <property type="match status" value="1"/>
</dbReference>
<keyword evidence="4" id="KW-1185">Reference proteome</keyword>
<dbReference type="Pfam" id="PF07510">
    <property type="entry name" value="GmrSD_C"/>
    <property type="match status" value="1"/>
</dbReference>
<dbReference type="AlphaFoldDB" id="A0A0S4SSN0"/>
<sequence length="564" mass="66966">MKPTESTLKAFFEGEKQFFIPVYQRAYSWEKDQWNDFLEDLEEATKGENHYFFGNVLLETIESDKSFDIIDGQQRLTTIVIFVRCLVNVLNSKKYDKESLEYIKEDYLENRKKSKLNALEYDRDYFYDVIIANSDNKHKPKTPSQERIFKAKEFFTKELKSKEIAQLEEILEAMQKARIIKLEFSNKKDSVLMFELQNNRGKDLTNMEKLKSYLAYQIYTYSDKDSAESKLNEMVNIFKEIYRIVNDIKQLDEDSILRYFNIATSKYGFSYRENDDSLNYKKELKDIDESEAKLAWIDEYVKNLKNAFFDFKTFTESKSEYSKSEYKEYLLHLDVADTYPFVIKAYQLFRNDEENLERVFKVLEIIALRHKLVKTGATLATRLDRVLKTFDSVEKLEAGIKNICDEEWYWTDEKVKEALSPQQYTLEKIAPYIFMRYEKALRNKNARTKGYTFGLEYIKEPQIEHIAPQTENDEKATSGYCEYDEEFMKSYLNCIGNLILIAQSHNISIGNNPFADKLQSYEKSPMAQHREIKEFANGEIWDKDSINNRHEKLVEFILETWSLL</sequence>
<dbReference type="RefSeq" id="WP_059426618.1">
    <property type="nucleotide sequence ID" value="NZ_FAVB01000006.1"/>
</dbReference>
<comment type="caution">
    <text evidence="3">The sequence shown here is derived from an EMBL/GenBank/DDBJ whole genome shotgun (WGS) entry which is preliminary data.</text>
</comment>
<organism evidence="3 4">
    <name type="scientific">Campylobacter hyointestinalis subsp. hyointestinalis</name>
    <dbReference type="NCBI Taxonomy" id="91352"/>
    <lineage>
        <taxon>Bacteria</taxon>
        <taxon>Pseudomonadati</taxon>
        <taxon>Campylobacterota</taxon>
        <taxon>Epsilonproteobacteria</taxon>
        <taxon>Campylobacterales</taxon>
        <taxon>Campylobacteraceae</taxon>
        <taxon>Campylobacter</taxon>
    </lineage>
</organism>
<dbReference type="InterPro" id="IPR004919">
    <property type="entry name" value="GmrSD_N"/>
</dbReference>
<evidence type="ECO:0000313" key="4">
    <source>
        <dbReference type="Proteomes" id="UP000052237"/>
    </source>
</evidence>
<gene>
    <name evidence="3" type="ORF">ERS686654_01983</name>
</gene>
<dbReference type="Proteomes" id="UP000052237">
    <property type="component" value="Unassembled WGS sequence"/>
</dbReference>
<evidence type="ECO:0000259" key="1">
    <source>
        <dbReference type="Pfam" id="PF03235"/>
    </source>
</evidence>
<reference evidence="3 4" key="1">
    <citation type="submission" date="2015-11" db="EMBL/GenBank/DDBJ databases">
        <authorList>
            <consortium name="Pathogen Informatics"/>
        </authorList>
    </citation>
    <scope>NUCLEOTIDE SEQUENCE [LARGE SCALE GENOMIC DNA]</scope>
    <source>
        <strain evidence="3 4">006A-0059</strain>
    </source>
</reference>
<dbReference type="Pfam" id="PF03235">
    <property type="entry name" value="GmrSD_N"/>
    <property type="match status" value="1"/>
</dbReference>
<dbReference type="PANTHER" id="PTHR35149:SF2">
    <property type="entry name" value="DUF262 DOMAIN-CONTAINING PROTEIN"/>
    <property type="match status" value="1"/>
</dbReference>